<keyword evidence="14" id="KW-1185">Reference proteome</keyword>
<keyword evidence="4" id="KW-1003">Cell membrane</keyword>
<keyword evidence="6" id="KW-0808">Transferase</keyword>
<dbReference type="GO" id="GO:0000155">
    <property type="term" value="F:phosphorelay sensor kinase activity"/>
    <property type="evidence" value="ECO:0007669"/>
    <property type="project" value="InterPro"/>
</dbReference>
<dbReference type="Proteomes" id="UP000199208">
    <property type="component" value="Unassembled WGS sequence"/>
</dbReference>
<evidence type="ECO:0000313" key="13">
    <source>
        <dbReference type="EMBL" id="SCZ77951.1"/>
    </source>
</evidence>
<dbReference type="InterPro" id="IPR005467">
    <property type="entry name" value="His_kinase_dom"/>
</dbReference>
<evidence type="ECO:0000256" key="6">
    <source>
        <dbReference type="ARBA" id="ARBA00022679"/>
    </source>
</evidence>
<dbReference type="PROSITE" id="PS50109">
    <property type="entry name" value="HIS_KIN"/>
    <property type="match status" value="1"/>
</dbReference>
<keyword evidence="11" id="KW-0472">Membrane</keyword>
<dbReference type="Gene3D" id="1.10.287.130">
    <property type="match status" value="1"/>
</dbReference>
<dbReference type="CDD" id="cd12914">
    <property type="entry name" value="PDC1_DGC_like"/>
    <property type="match status" value="1"/>
</dbReference>
<evidence type="ECO:0000256" key="4">
    <source>
        <dbReference type="ARBA" id="ARBA00022475"/>
    </source>
</evidence>
<dbReference type="EC" id="2.7.13.3" evidence="3"/>
<keyword evidence="5" id="KW-0597">Phosphoprotein</keyword>
<keyword evidence="10" id="KW-0902">Two-component regulatory system</keyword>
<sequence>MSLRRRLALVLCALILFLTVSVSYLLYRRSAGIINQDASDYMSAQLERAKENIDLLLEITQLETKNLAGDLTVRRFLEGGLSQEEASAYLKALKTAQTDAPKHYMDMFILDLTGHITAATDPSFIQLDLSTRDYYQKSLRTGETVTSDILIGRADDSLIVITVSPIYNEEGALLAHAGIAIYAEYLSSIVKTFELGENGYYIILDSQSRILSHPEVSLIATAATIELPEVFDLESESGMGASALPVIQASEDGSERMMFKRMDSNRWILIAVLPEAELRAKSISLLSDVILIGVITSVLAVLAALYISGKITAPIVAITHSINLAAKSSQRLTQSVSSAIRDLGDSDKLFGSDSGRGLAGPDSASSEISNLSGSYQNFKATLSALIKNFSLENEQLLKQTESLTSAIETRNDQTAKFVSLLSHDLRTTLTLVKGYSKALLSRPDADEETREKFLSEIVEGAADLERISSDILDSAYEAQSAPKLHIEEVDGASYTARLFENSKRYILEAGCQFEGLCEIDSGQLAIDPVKISRVWNNLLSNAVKYSQAGGVIRVDMRRVEGVDGSRVELRIEDHGIGIPKEDQLKIFDMFFSGSHNRKKSYGLGLFIAKSFLQAHGSELRFTSEEGCGTTFWFELPLETK</sequence>
<dbReference type="InterPro" id="IPR029151">
    <property type="entry name" value="Sensor-like_sf"/>
</dbReference>
<dbReference type="PANTHER" id="PTHR43711">
    <property type="entry name" value="TWO-COMPONENT HISTIDINE KINASE"/>
    <property type="match status" value="1"/>
</dbReference>
<dbReference type="SUPFAM" id="SSF103190">
    <property type="entry name" value="Sensory domain-like"/>
    <property type="match status" value="1"/>
</dbReference>
<evidence type="ECO:0000313" key="14">
    <source>
        <dbReference type="Proteomes" id="UP000199208"/>
    </source>
</evidence>
<dbReference type="AlphaFoldDB" id="A0A1G5RWW9"/>
<dbReference type="EMBL" id="FMWL01000003">
    <property type="protein sequence ID" value="SCZ77951.1"/>
    <property type="molecule type" value="Genomic_DNA"/>
</dbReference>
<dbReference type="InterPro" id="IPR003594">
    <property type="entry name" value="HATPase_dom"/>
</dbReference>
<evidence type="ECO:0000256" key="2">
    <source>
        <dbReference type="ARBA" id="ARBA00004651"/>
    </source>
</evidence>
<proteinExistence type="predicted"/>
<dbReference type="SUPFAM" id="SSF47384">
    <property type="entry name" value="Homodimeric domain of signal transducing histidine kinase"/>
    <property type="match status" value="1"/>
</dbReference>
<dbReference type="PANTHER" id="PTHR43711:SF28">
    <property type="entry name" value="SENSOR HISTIDINE KINASE YXDK"/>
    <property type="match status" value="1"/>
</dbReference>
<feature type="domain" description="Histidine kinase" evidence="12">
    <location>
        <begin position="420"/>
        <end position="639"/>
    </location>
</feature>
<dbReference type="Gene3D" id="3.30.450.20">
    <property type="entry name" value="PAS domain"/>
    <property type="match status" value="2"/>
</dbReference>
<evidence type="ECO:0000256" key="8">
    <source>
        <dbReference type="ARBA" id="ARBA00022777"/>
    </source>
</evidence>
<keyword evidence="8 13" id="KW-0418">Kinase</keyword>
<dbReference type="InterPro" id="IPR033479">
    <property type="entry name" value="dCache_1"/>
</dbReference>
<reference evidence="13 14" key="1">
    <citation type="submission" date="2016-10" db="EMBL/GenBank/DDBJ databases">
        <authorList>
            <person name="de Groot N.N."/>
        </authorList>
    </citation>
    <scope>NUCLEOTIDE SEQUENCE [LARGE SCALE GENOMIC DNA]</scope>
    <source>
        <strain evidence="13 14">DSM 2784</strain>
    </source>
</reference>
<dbReference type="RefSeq" id="WP_170829296.1">
    <property type="nucleotide sequence ID" value="NZ_FMWL01000003.1"/>
</dbReference>
<dbReference type="Pfam" id="PF02743">
    <property type="entry name" value="dCache_1"/>
    <property type="match status" value="1"/>
</dbReference>
<dbReference type="InterPro" id="IPR036097">
    <property type="entry name" value="HisK_dim/P_sf"/>
</dbReference>
<evidence type="ECO:0000256" key="5">
    <source>
        <dbReference type="ARBA" id="ARBA00022553"/>
    </source>
</evidence>
<dbReference type="CDD" id="cd12912">
    <property type="entry name" value="PDC2_MCP_like"/>
    <property type="match status" value="1"/>
</dbReference>
<dbReference type="Gene3D" id="3.30.565.10">
    <property type="entry name" value="Histidine kinase-like ATPase, C-terminal domain"/>
    <property type="match status" value="1"/>
</dbReference>
<dbReference type="Pfam" id="PF02518">
    <property type="entry name" value="HATPase_c"/>
    <property type="match status" value="1"/>
</dbReference>
<dbReference type="SMART" id="SM00387">
    <property type="entry name" value="HATPase_c"/>
    <property type="match status" value="1"/>
</dbReference>
<protein>
    <recommendedName>
        <fullName evidence="3">histidine kinase</fullName>
        <ecNumber evidence="3">2.7.13.3</ecNumber>
    </recommendedName>
</protein>
<dbReference type="STRING" id="1120920.SAMN03080599_01026"/>
<keyword evidence="7" id="KW-0812">Transmembrane</keyword>
<dbReference type="InterPro" id="IPR036890">
    <property type="entry name" value="HATPase_C_sf"/>
</dbReference>
<dbReference type="InterPro" id="IPR050736">
    <property type="entry name" value="Sensor_HK_Regulatory"/>
</dbReference>
<evidence type="ECO:0000256" key="11">
    <source>
        <dbReference type="ARBA" id="ARBA00023136"/>
    </source>
</evidence>
<evidence type="ECO:0000256" key="9">
    <source>
        <dbReference type="ARBA" id="ARBA00022989"/>
    </source>
</evidence>
<dbReference type="PRINTS" id="PR00344">
    <property type="entry name" value="BCTRLSENSOR"/>
</dbReference>
<dbReference type="InterPro" id="IPR004358">
    <property type="entry name" value="Sig_transdc_His_kin-like_C"/>
</dbReference>
<gene>
    <name evidence="13" type="ORF">SAMN03080599_01026</name>
</gene>
<name>A0A1G5RWW9_9FIRM</name>
<evidence type="ECO:0000259" key="12">
    <source>
        <dbReference type="PROSITE" id="PS50109"/>
    </source>
</evidence>
<evidence type="ECO:0000256" key="7">
    <source>
        <dbReference type="ARBA" id="ARBA00022692"/>
    </source>
</evidence>
<comment type="catalytic activity">
    <reaction evidence="1">
        <text>ATP + protein L-histidine = ADP + protein N-phospho-L-histidine.</text>
        <dbReference type="EC" id="2.7.13.3"/>
    </reaction>
</comment>
<keyword evidence="9" id="KW-1133">Transmembrane helix</keyword>
<organism evidence="13 14">
    <name type="scientific">Acidaminobacter hydrogenoformans DSM 2784</name>
    <dbReference type="NCBI Taxonomy" id="1120920"/>
    <lineage>
        <taxon>Bacteria</taxon>
        <taxon>Bacillati</taxon>
        <taxon>Bacillota</taxon>
        <taxon>Clostridia</taxon>
        <taxon>Peptostreptococcales</taxon>
        <taxon>Acidaminobacteraceae</taxon>
        <taxon>Acidaminobacter</taxon>
    </lineage>
</organism>
<evidence type="ECO:0000256" key="3">
    <source>
        <dbReference type="ARBA" id="ARBA00012438"/>
    </source>
</evidence>
<evidence type="ECO:0000256" key="10">
    <source>
        <dbReference type="ARBA" id="ARBA00023012"/>
    </source>
</evidence>
<comment type="subcellular location">
    <subcellularLocation>
        <location evidence="2">Cell membrane</location>
        <topology evidence="2">Multi-pass membrane protein</topology>
    </subcellularLocation>
</comment>
<dbReference type="Pfam" id="PF00512">
    <property type="entry name" value="HisKA"/>
    <property type="match status" value="1"/>
</dbReference>
<evidence type="ECO:0000256" key="1">
    <source>
        <dbReference type="ARBA" id="ARBA00000085"/>
    </source>
</evidence>
<dbReference type="CDD" id="cd00082">
    <property type="entry name" value="HisKA"/>
    <property type="match status" value="1"/>
</dbReference>
<dbReference type="GO" id="GO:0005886">
    <property type="term" value="C:plasma membrane"/>
    <property type="evidence" value="ECO:0007669"/>
    <property type="project" value="UniProtKB-SubCell"/>
</dbReference>
<accession>A0A1G5RWW9</accession>
<dbReference type="SMART" id="SM00388">
    <property type="entry name" value="HisKA"/>
    <property type="match status" value="1"/>
</dbReference>
<dbReference type="InterPro" id="IPR003661">
    <property type="entry name" value="HisK_dim/P_dom"/>
</dbReference>
<dbReference type="SUPFAM" id="SSF55874">
    <property type="entry name" value="ATPase domain of HSP90 chaperone/DNA topoisomerase II/histidine kinase"/>
    <property type="match status" value="1"/>
</dbReference>